<dbReference type="PANTHER" id="PTHR13774:SF17">
    <property type="entry name" value="PHENAZINE BIOSYNTHESIS-LIKE DOMAIN-CONTAINING PROTEIN"/>
    <property type="match status" value="1"/>
</dbReference>
<dbReference type="GO" id="GO:0005737">
    <property type="term" value="C:cytoplasm"/>
    <property type="evidence" value="ECO:0007669"/>
    <property type="project" value="TreeGrafter"/>
</dbReference>
<gene>
    <name evidence="4" type="ORF">H8B19_05310</name>
</gene>
<dbReference type="NCBIfam" id="TIGR00654">
    <property type="entry name" value="PhzF_family"/>
    <property type="match status" value="1"/>
</dbReference>
<sequence length="270" mass="30013">MKKYRVLVFSNVPAHANPCDIYVCEQQPAVDLMQSAAASSALSEVGFIYPEHNHHILRIFSPKCEMQSCLHATLAAHFVFNKKRLNEFSDGLLFQQQKTNAVYTANKISLPVTCLTSAQIFNKFEGQLPSFLSSCVSSWAATTASGRLRLMVELANEQQVKHLQPEVFNSVSHDNPMLESFFIYSALDDSGSYAGRMFAPALGISEDPVNGNSCIALFSKLRLDDEKLTAIKVKQNEGAWVEINLLNTQAFVTAYCSIEHEYLFNAEISA</sequence>
<evidence type="ECO:0000313" key="5">
    <source>
        <dbReference type="Proteomes" id="UP000601768"/>
    </source>
</evidence>
<dbReference type="RefSeq" id="WP_186505758.1">
    <property type="nucleotide sequence ID" value="NZ_JACNEP010000003.1"/>
</dbReference>
<keyword evidence="5" id="KW-1185">Reference proteome</keyword>
<comment type="caution">
    <text evidence="4">The sequence shown here is derived from an EMBL/GenBank/DDBJ whole genome shotgun (WGS) entry which is preliminary data.</text>
</comment>
<dbReference type="PIRSF" id="PIRSF016184">
    <property type="entry name" value="PhzC_PhzF"/>
    <property type="match status" value="1"/>
</dbReference>
<accession>A0A8J6ITS4</accession>
<dbReference type="GO" id="GO:0016853">
    <property type="term" value="F:isomerase activity"/>
    <property type="evidence" value="ECO:0007669"/>
    <property type="project" value="UniProtKB-KW"/>
</dbReference>
<dbReference type="Pfam" id="PF02567">
    <property type="entry name" value="PhzC-PhzF"/>
    <property type="match status" value="1"/>
</dbReference>
<reference evidence="4" key="1">
    <citation type="journal article" date="2018" name="Int. J. Syst. Evol. Microbiol.">
        <title>Neptunicella marina gen. nov., sp. nov., isolated from surface seawater.</title>
        <authorList>
            <person name="Liu X."/>
            <person name="Lai Q."/>
            <person name="Du Y."/>
            <person name="Zhang X."/>
            <person name="Liu Z."/>
            <person name="Sun F."/>
            <person name="Shao Z."/>
        </authorList>
    </citation>
    <scope>NUCLEOTIDE SEQUENCE</scope>
    <source>
        <strain evidence="4">S27-2</strain>
    </source>
</reference>
<protein>
    <submittedName>
        <fullName evidence="4">PhzF family phenazine biosynthesis protein</fullName>
    </submittedName>
</protein>
<evidence type="ECO:0000313" key="4">
    <source>
        <dbReference type="EMBL" id="MBC3765283.1"/>
    </source>
</evidence>
<dbReference type="Gene3D" id="3.10.310.10">
    <property type="entry name" value="Diaminopimelate Epimerase, Chain A, domain 1"/>
    <property type="match status" value="2"/>
</dbReference>
<dbReference type="InterPro" id="IPR003719">
    <property type="entry name" value="Phenazine_PhzF-like"/>
</dbReference>
<feature type="active site" evidence="3">
    <location>
        <position position="44"/>
    </location>
</feature>
<name>A0A8J6ITS4_9ALTE</name>
<dbReference type="EMBL" id="JACNEP010000003">
    <property type="protein sequence ID" value="MBC3765283.1"/>
    <property type="molecule type" value="Genomic_DNA"/>
</dbReference>
<evidence type="ECO:0000256" key="1">
    <source>
        <dbReference type="ARBA" id="ARBA00008270"/>
    </source>
</evidence>
<proteinExistence type="inferred from homology"/>
<comment type="similarity">
    <text evidence="1">Belongs to the PhzF family.</text>
</comment>
<dbReference type="SUPFAM" id="SSF54506">
    <property type="entry name" value="Diaminopimelate epimerase-like"/>
    <property type="match status" value="1"/>
</dbReference>
<reference evidence="4" key="2">
    <citation type="submission" date="2020-08" db="EMBL/GenBank/DDBJ databases">
        <authorList>
            <person name="Lai Q."/>
        </authorList>
    </citation>
    <scope>NUCLEOTIDE SEQUENCE</scope>
    <source>
        <strain evidence="4">S27-2</strain>
    </source>
</reference>
<organism evidence="4 5">
    <name type="scientific">Neptunicella marina</name>
    <dbReference type="NCBI Taxonomy" id="2125989"/>
    <lineage>
        <taxon>Bacteria</taxon>
        <taxon>Pseudomonadati</taxon>
        <taxon>Pseudomonadota</taxon>
        <taxon>Gammaproteobacteria</taxon>
        <taxon>Alteromonadales</taxon>
        <taxon>Alteromonadaceae</taxon>
        <taxon>Neptunicella</taxon>
    </lineage>
</organism>
<dbReference type="AlphaFoldDB" id="A0A8J6ITS4"/>
<dbReference type="Proteomes" id="UP000601768">
    <property type="component" value="Unassembled WGS sequence"/>
</dbReference>
<dbReference type="PANTHER" id="PTHR13774">
    <property type="entry name" value="PHENAZINE BIOSYNTHESIS PROTEIN"/>
    <property type="match status" value="1"/>
</dbReference>
<evidence type="ECO:0000256" key="3">
    <source>
        <dbReference type="PIRSR" id="PIRSR016184-1"/>
    </source>
</evidence>
<keyword evidence="2" id="KW-0413">Isomerase</keyword>
<evidence type="ECO:0000256" key="2">
    <source>
        <dbReference type="ARBA" id="ARBA00023235"/>
    </source>
</evidence>